<reference evidence="1" key="1">
    <citation type="submission" date="2021-05" db="EMBL/GenBank/DDBJ databases">
        <authorList>
            <person name="Pan Q."/>
            <person name="Jouanno E."/>
            <person name="Zahm M."/>
            <person name="Klopp C."/>
            <person name="Cabau C."/>
            <person name="Louis A."/>
            <person name="Berthelot C."/>
            <person name="Parey E."/>
            <person name="Roest Crollius H."/>
            <person name="Montfort J."/>
            <person name="Robinson-Rechavi M."/>
            <person name="Bouchez O."/>
            <person name="Lampietro C."/>
            <person name="Lopez Roques C."/>
            <person name="Donnadieu C."/>
            <person name="Postlethwait J."/>
            <person name="Bobe J."/>
            <person name="Dillon D."/>
            <person name="Chandos A."/>
            <person name="von Hippel F."/>
            <person name="Guiguen Y."/>
        </authorList>
    </citation>
    <scope>NUCLEOTIDE SEQUENCE</scope>
    <source>
        <strain evidence="1">YG-Jan2019</strain>
    </source>
</reference>
<comment type="caution">
    <text evidence="1">The sequence shown here is derived from an EMBL/GenBank/DDBJ whole genome shotgun (WGS) entry which is preliminary data.</text>
</comment>
<evidence type="ECO:0000313" key="2">
    <source>
        <dbReference type="Proteomes" id="UP001157502"/>
    </source>
</evidence>
<dbReference type="EMBL" id="CM055733">
    <property type="protein sequence ID" value="KAJ8010052.1"/>
    <property type="molecule type" value="Genomic_DNA"/>
</dbReference>
<sequence>MSIVNQHWTVYDPVSKLLSYNEEISLSDPQLVDVMRFHRRLIDEALTNVVDNFPGTLSYTPANPAALVYNHPVSGYDDTGKFNELMDTWKSGAFKLAVQLNAVTFAIQELTGTYSRAPRECKGRM</sequence>
<protein>
    <submittedName>
        <fullName evidence="1">Uncharacterized protein</fullName>
    </submittedName>
</protein>
<gene>
    <name evidence="1" type="ORF">DPEC_G00070970</name>
</gene>
<name>A0ACC2H288_DALPE</name>
<keyword evidence="2" id="KW-1185">Reference proteome</keyword>
<dbReference type="Proteomes" id="UP001157502">
    <property type="component" value="Chromosome 6"/>
</dbReference>
<proteinExistence type="predicted"/>
<accession>A0ACC2H288</accession>
<organism evidence="1 2">
    <name type="scientific">Dallia pectoralis</name>
    <name type="common">Alaska blackfish</name>
    <dbReference type="NCBI Taxonomy" id="75939"/>
    <lineage>
        <taxon>Eukaryota</taxon>
        <taxon>Metazoa</taxon>
        <taxon>Chordata</taxon>
        <taxon>Craniata</taxon>
        <taxon>Vertebrata</taxon>
        <taxon>Euteleostomi</taxon>
        <taxon>Actinopterygii</taxon>
        <taxon>Neopterygii</taxon>
        <taxon>Teleostei</taxon>
        <taxon>Protacanthopterygii</taxon>
        <taxon>Esociformes</taxon>
        <taxon>Umbridae</taxon>
        <taxon>Dallia</taxon>
    </lineage>
</organism>
<evidence type="ECO:0000313" key="1">
    <source>
        <dbReference type="EMBL" id="KAJ8010052.1"/>
    </source>
</evidence>